<keyword evidence="2" id="KW-1185">Reference proteome</keyword>
<protein>
    <submittedName>
        <fullName evidence="1">Uncharacterized protein</fullName>
    </submittedName>
</protein>
<proteinExistence type="predicted"/>
<dbReference type="AlphaFoldDB" id="A0AA86V790"/>
<dbReference type="EMBL" id="OY731400">
    <property type="protein sequence ID" value="CAJ1938827.1"/>
    <property type="molecule type" value="Genomic_DNA"/>
</dbReference>
<name>A0AA86V790_9FABA</name>
<gene>
    <name evidence="1" type="ORF">AYBTSS11_LOCUS8805</name>
</gene>
<evidence type="ECO:0000313" key="2">
    <source>
        <dbReference type="Proteomes" id="UP001189624"/>
    </source>
</evidence>
<sequence length="93" mass="10387">MRYRIIHLKTSLAILVGKHVGLGSSVCFVGAVRALNPRVAVSDTWEGKVRGVWELSNKWCVRTHSFPPLLWLHMCVLAGCKDPLVPRIGHFTP</sequence>
<evidence type="ECO:0000313" key="1">
    <source>
        <dbReference type="EMBL" id="CAJ1938827.1"/>
    </source>
</evidence>
<accession>A0AA86V790</accession>
<reference evidence="1" key="1">
    <citation type="submission" date="2023-10" db="EMBL/GenBank/DDBJ databases">
        <authorList>
            <person name="Domelevo Entfellner J.-B."/>
        </authorList>
    </citation>
    <scope>NUCLEOTIDE SEQUENCE</scope>
</reference>
<dbReference type="Gramene" id="rna-AYBTSS11_LOCUS8805">
    <property type="protein sequence ID" value="CAJ1938827.1"/>
    <property type="gene ID" value="gene-AYBTSS11_LOCUS8805"/>
</dbReference>
<organism evidence="1 2">
    <name type="scientific">Sphenostylis stenocarpa</name>
    <dbReference type="NCBI Taxonomy" id="92480"/>
    <lineage>
        <taxon>Eukaryota</taxon>
        <taxon>Viridiplantae</taxon>
        <taxon>Streptophyta</taxon>
        <taxon>Embryophyta</taxon>
        <taxon>Tracheophyta</taxon>
        <taxon>Spermatophyta</taxon>
        <taxon>Magnoliopsida</taxon>
        <taxon>eudicotyledons</taxon>
        <taxon>Gunneridae</taxon>
        <taxon>Pentapetalae</taxon>
        <taxon>rosids</taxon>
        <taxon>fabids</taxon>
        <taxon>Fabales</taxon>
        <taxon>Fabaceae</taxon>
        <taxon>Papilionoideae</taxon>
        <taxon>50 kb inversion clade</taxon>
        <taxon>NPAAA clade</taxon>
        <taxon>indigoferoid/millettioid clade</taxon>
        <taxon>Phaseoleae</taxon>
        <taxon>Sphenostylis</taxon>
    </lineage>
</organism>
<dbReference type="Proteomes" id="UP001189624">
    <property type="component" value="Chromosome 3"/>
</dbReference>